<sequence length="1578" mass="175669">MPTASSSTAPAGYADIIAHSISARFSTRPTLRSATASLLKDELLEKYPPLDFDPYRTQVAQPLPDGGWRLTLLLDVALNYLASGKPPALNEQFGRACFLTNNPPTHLTLDSTGQHEPDIQLIADIIRELPAIVFVAFQEVLSDYWNAPAEAGDSRWQWLGDLLGGVLKTSAVRQAAINPLHAEILTELCQHPDKQQRLEAPWTKGLIQACTLETTLSIGELSVNLQSPDILLICGETVLLCSVTGSIEWFPSLEAFGQAWGERFEQVFMADTISWKRYEPDGNIFDTQAALLLNQQLEDLAALKLPADQRLDVLEQRFQSITDVAALFVGAQDAGLHTHVQRIQTTMTEWLQTADAIDRMAYRKHVLTLAGIKQRTGGRTFQTGLDDLHTFAKKALRQQMLADQPLAPGYNADDLELTFHVPVGDLGSGYLEPVKMTLTELAIKNLAGRPKGRMTVRHTGGQLIQDWTTEAYLLDLVHRVDVGRHYPELIRRELLADTDQARERGRLFGLELSVRLPLLALEQSIKAEHGFTRQGYRYVDAVVQRTQAERCVDQQAIVLRPLAFQRKTGADGDVASNLFIIEPLDLNAAGPRILYRPQYTPALQQFADRAALFNAIAQPGALQTSVLTWLPDRARPIYANNGFNEPHIVHMHLGDEFSPPTKPAPATLSGDDATGEWLVALKQGRLLQQLFDSNARALVELADRQSISNAESRWAVILEGGWLVFNNLVLPMLRGPAMLLGWMLQLTHSLIQDLPALDSDDVTAREQAWVDVLLNLGLVLLHVGQNRLDSQRAPNAPNEPPLTLAPLRRALSQAHVPGEIPVTEAAPGFPSEPPGSGHTLLDFNLSTARDSASARLFEQLRAVRVAWPATLPEPLAIGPFKGLYRINDTWHATIAGLLFRVQIVPGFGEVFLVHPEHPDHPGIKLKTDGRGRWSLDQGLKLVGGGRKSRIAAEKEKRRQRIEELKLQSIEFFAQQEHVQKRVDIADNLRIIKESSPASSSAERTAFRQRYVAELDKQTQSYSALIAGTREKSALTDLPLDLTLISGLLGNIIRNARKRVVIADMERDTANTDYSDYSSGPDKIHELLKAEGDVVVTRYFEFMEKNREINEAMISSFEEIERRVEELRQIPLLGAKTLEALNKDRPENELTGLRVKVYHLVILRILSVKVIASDVSPAMESVINPLQILARSHAELQTTHVYERGDRIAVLDNLVERYKNAQSALGGISIFNADELQMPAFNRLRVLIDELRVDAEQRLVEEIERLASEQEPPADEASSQAPGTSKEASKKKPKVPVTPIGKKRVIKTPKGALIGDLRPRVPDQGADIIDIKGPMDDKPLVSFHEHEPNVWVEIVDTQPSASRPASTPLPQLKGDARKALAKVDDQVRKIEGYAQGGSSPREIEEQLQREAQTLSRYADSLDIHEDASPASEKDAALIADLRNKAQSLEDQATQSRIRLTLAQAPTSDGVQFLLQHQELYVRPIGRRLQLKTGRKNFMQEYALFNRNDQALWYAHFHYAALTDDKATFTTAHLKTEAQRFETYESALAKATNPAQKIQIYHGAINPTLANQYFLPLEPR</sequence>
<proteinExistence type="predicted"/>
<comment type="caution">
    <text evidence="4">The sequence shown here is derived from an EMBL/GenBank/DDBJ whole genome shotgun (WGS) entry which is preliminary data.</text>
</comment>
<gene>
    <name evidence="4" type="ORF">BK666_25500</name>
</gene>
<dbReference type="EMBL" id="MOBQ01000035">
    <property type="protein sequence ID" value="RON40854.1"/>
    <property type="molecule type" value="Genomic_DNA"/>
</dbReference>
<dbReference type="Proteomes" id="UP000285349">
    <property type="component" value="Unassembled WGS sequence"/>
</dbReference>
<evidence type="ECO:0000256" key="1">
    <source>
        <dbReference type="SAM" id="Coils"/>
    </source>
</evidence>
<feature type="coiled-coil region" evidence="1">
    <location>
        <begin position="1430"/>
        <end position="1457"/>
    </location>
</feature>
<evidence type="ECO:0000256" key="2">
    <source>
        <dbReference type="SAM" id="MobiDB-lite"/>
    </source>
</evidence>
<keyword evidence="1" id="KW-0175">Coiled coil</keyword>
<dbReference type="Pfam" id="PF20178">
    <property type="entry name" value="ToxA_N"/>
    <property type="match status" value="1"/>
</dbReference>
<feature type="domain" description="Dermonecrotic toxin N-terminal" evidence="3">
    <location>
        <begin position="384"/>
        <end position="617"/>
    </location>
</feature>
<evidence type="ECO:0000313" key="4">
    <source>
        <dbReference type="EMBL" id="RON40854.1"/>
    </source>
</evidence>
<dbReference type="RefSeq" id="WP_123514426.1">
    <property type="nucleotide sequence ID" value="NZ_MOBQ01000035.1"/>
</dbReference>
<name>A0A423JTB4_9PSED</name>
<dbReference type="OrthoDB" id="7003488at2"/>
<protein>
    <recommendedName>
        <fullName evidence="3">Dermonecrotic toxin N-terminal domain-containing protein</fullName>
    </recommendedName>
</protein>
<evidence type="ECO:0000313" key="5">
    <source>
        <dbReference type="Proteomes" id="UP000285349"/>
    </source>
</evidence>
<evidence type="ECO:0000259" key="3">
    <source>
        <dbReference type="Pfam" id="PF20178"/>
    </source>
</evidence>
<reference evidence="4 5" key="1">
    <citation type="submission" date="2016-10" db="EMBL/GenBank/DDBJ databases">
        <title>Comparative genome analysis of multiple Pseudomonas spp. focuses on biocontrol and plant growth promoting traits.</title>
        <authorList>
            <person name="Tao X.-Y."/>
            <person name="Taylor C.G."/>
        </authorList>
    </citation>
    <scope>NUCLEOTIDE SEQUENCE [LARGE SCALE GENOMIC DNA]</scope>
    <source>
        <strain evidence="4 5">37A10</strain>
    </source>
</reference>
<organism evidence="4 5">
    <name type="scientific">Pseudomonas frederiksbergensis</name>
    <dbReference type="NCBI Taxonomy" id="104087"/>
    <lineage>
        <taxon>Bacteria</taxon>
        <taxon>Pseudomonadati</taxon>
        <taxon>Pseudomonadota</taxon>
        <taxon>Gammaproteobacteria</taxon>
        <taxon>Pseudomonadales</taxon>
        <taxon>Pseudomonadaceae</taxon>
        <taxon>Pseudomonas</taxon>
    </lineage>
</organism>
<feature type="region of interest" description="Disordered" evidence="2">
    <location>
        <begin position="1264"/>
        <end position="1298"/>
    </location>
</feature>
<dbReference type="InterPro" id="IPR046673">
    <property type="entry name" value="ToxA_N"/>
</dbReference>
<accession>A0A423JTB4</accession>